<dbReference type="InterPro" id="IPR013196">
    <property type="entry name" value="HTH_11"/>
</dbReference>
<dbReference type="PROSITE" id="PS51000">
    <property type="entry name" value="HTH_DEOR_2"/>
    <property type="match status" value="1"/>
</dbReference>
<protein>
    <submittedName>
        <fullName evidence="4">YafY family protein</fullName>
    </submittedName>
</protein>
<evidence type="ECO:0000313" key="5">
    <source>
        <dbReference type="Proteomes" id="UP001551482"/>
    </source>
</evidence>
<keyword evidence="5" id="KW-1185">Reference proteome</keyword>
<evidence type="ECO:0000256" key="2">
    <source>
        <dbReference type="ARBA" id="ARBA00023163"/>
    </source>
</evidence>
<evidence type="ECO:0000313" key="4">
    <source>
        <dbReference type="EMBL" id="MEU8136809.1"/>
    </source>
</evidence>
<dbReference type="InterPro" id="IPR036390">
    <property type="entry name" value="WH_DNA-bd_sf"/>
</dbReference>
<keyword evidence="1" id="KW-0805">Transcription regulation</keyword>
<dbReference type="InterPro" id="IPR028349">
    <property type="entry name" value="PafC-like"/>
</dbReference>
<keyword evidence="2" id="KW-0804">Transcription</keyword>
<sequence>MRASRLLSVLLTLQTRGHVTAQELADELEVSVRTVYRDIESLSAAGIPVYAERGPAGGYRLLDGFRTKINGLTADEADSLMLAGLPGPAAELGLGAVVASAQLKLMAGLAPELRERATRTGERFHLDTVGWYAEAEKSPYLAEAANAVWHGRRIRISYRRWGGAVAPRVLDPYGLVLKAGVWYLVARPAEGEEGGRSRKDRTYRVGRILELTTLGEEFERDPGFSLADYWTVWSEDFERNLYQVPAVVRLSPRARAAVAGLFGPQRERVVAETESAPDAEGWVKAVLPLETMRFGALELLRFGSDVEVLAPPELRADVEATARAVMAVYAPGGPGSPEPSGD</sequence>
<dbReference type="PROSITE" id="PS52050">
    <property type="entry name" value="WYL"/>
    <property type="match status" value="1"/>
</dbReference>
<dbReference type="InterPro" id="IPR026881">
    <property type="entry name" value="WYL_dom"/>
</dbReference>
<evidence type="ECO:0000259" key="3">
    <source>
        <dbReference type="PROSITE" id="PS51000"/>
    </source>
</evidence>
<dbReference type="InterPro" id="IPR051534">
    <property type="entry name" value="CBASS_pafABC_assoc_protein"/>
</dbReference>
<dbReference type="PIRSF" id="PIRSF016838">
    <property type="entry name" value="PafC"/>
    <property type="match status" value="1"/>
</dbReference>
<feature type="domain" description="HTH deoR-type" evidence="3">
    <location>
        <begin position="2"/>
        <end position="57"/>
    </location>
</feature>
<dbReference type="EMBL" id="JBEZFP010000072">
    <property type="protein sequence ID" value="MEU8136809.1"/>
    <property type="molecule type" value="Genomic_DNA"/>
</dbReference>
<dbReference type="SUPFAM" id="SSF46785">
    <property type="entry name" value="Winged helix' DNA-binding domain"/>
    <property type="match status" value="1"/>
</dbReference>
<dbReference type="PANTHER" id="PTHR34580:SF1">
    <property type="entry name" value="PROTEIN PAFC"/>
    <property type="match status" value="1"/>
</dbReference>
<dbReference type="Gene3D" id="1.10.10.10">
    <property type="entry name" value="Winged helix-like DNA-binding domain superfamily/Winged helix DNA-binding domain"/>
    <property type="match status" value="1"/>
</dbReference>
<reference evidence="4 5" key="1">
    <citation type="submission" date="2024-06" db="EMBL/GenBank/DDBJ databases">
        <title>The Natural Products Discovery Center: Release of the First 8490 Sequenced Strains for Exploring Actinobacteria Biosynthetic Diversity.</title>
        <authorList>
            <person name="Kalkreuter E."/>
            <person name="Kautsar S.A."/>
            <person name="Yang D."/>
            <person name="Bader C.D."/>
            <person name="Teijaro C.N."/>
            <person name="Fluegel L."/>
            <person name="Davis C.M."/>
            <person name="Simpson J.R."/>
            <person name="Lauterbach L."/>
            <person name="Steele A.D."/>
            <person name="Gui C."/>
            <person name="Meng S."/>
            <person name="Li G."/>
            <person name="Viehrig K."/>
            <person name="Ye F."/>
            <person name="Su P."/>
            <person name="Kiefer A.F."/>
            <person name="Nichols A."/>
            <person name="Cepeda A.J."/>
            <person name="Yan W."/>
            <person name="Fan B."/>
            <person name="Jiang Y."/>
            <person name="Adhikari A."/>
            <person name="Zheng C.-J."/>
            <person name="Schuster L."/>
            <person name="Cowan T.M."/>
            <person name="Smanski M.J."/>
            <person name="Chevrette M.G."/>
            <person name="De Carvalho L.P.S."/>
            <person name="Shen B."/>
        </authorList>
    </citation>
    <scope>NUCLEOTIDE SEQUENCE [LARGE SCALE GENOMIC DNA]</scope>
    <source>
        <strain evidence="4 5">NPDC048946</strain>
    </source>
</reference>
<dbReference type="InterPro" id="IPR057727">
    <property type="entry name" value="WCX_dom"/>
</dbReference>
<dbReference type="Pfam" id="PF13280">
    <property type="entry name" value="WYL"/>
    <property type="match status" value="1"/>
</dbReference>
<dbReference type="Pfam" id="PF08279">
    <property type="entry name" value="HTH_11"/>
    <property type="match status" value="1"/>
</dbReference>
<dbReference type="RefSeq" id="WP_358357772.1">
    <property type="nucleotide sequence ID" value="NZ_JBEZFP010000072.1"/>
</dbReference>
<gene>
    <name evidence="4" type="ORF">AB0C36_25265</name>
</gene>
<dbReference type="Pfam" id="PF25583">
    <property type="entry name" value="WCX"/>
    <property type="match status" value="1"/>
</dbReference>
<evidence type="ECO:0000256" key="1">
    <source>
        <dbReference type="ARBA" id="ARBA00023015"/>
    </source>
</evidence>
<dbReference type="PANTHER" id="PTHR34580">
    <property type="match status" value="1"/>
</dbReference>
<dbReference type="InterPro" id="IPR036388">
    <property type="entry name" value="WH-like_DNA-bd_sf"/>
</dbReference>
<dbReference type="InterPro" id="IPR001034">
    <property type="entry name" value="DeoR_HTH"/>
</dbReference>
<dbReference type="Proteomes" id="UP001551482">
    <property type="component" value="Unassembled WGS sequence"/>
</dbReference>
<organism evidence="4 5">
    <name type="scientific">Streptodolium elevatio</name>
    <dbReference type="NCBI Taxonomy" id="3157996"/>
    <lineage>
        <taxon>Bacteria</taxon>
        <taxon>Bacillati</taxon>
        <taxon>Actinomycetota</taxon>
        <taxon>Actinomycetes</taxon>
        <taxon>Kitasatosporales</taxon>
        <taxon>Streptomycetaceae</taxon>
        <taxon>Streptodolium</taxon>
    </lineage>
</organism>
<comment type="caution">
    <text evidence="4">The sequence shown here is derived from an EMBL/GenBank/DDBJ whole genome shotgun (WGS) entry which is preliminary data.</text>
</comment>
<accession>A0ABV3DNR5</accession>
<proteinExistence type="predicted"/>
<name>A0ABV3DNR5_9ACTN</name>